<dbReference type="VEuPathDB" id="VectorBase:ISCW012379"/>
<dbReference type="VEuPathDB" id="VectorBase:ISCP_029939"/>
<organism>
    <name type="scientific">Ixodes scapularis</name>
    <name type="common">Black-legged tick</name>
    <name type="synonym">Deer tick</name>
    <dbReference type="NCBI Taxonomy" id="6945"/>
    <lineage>
        <taxon>Eukaryota</taxon>
        <taxon>Metazoa</taxon>
        <taxon>Ecdysozoa</taxon>
        <taxon>Arthropoda</taxon>
        <taxon>Chelicerata</taxon>
        <taxon>Arachnida</taxon>
        <taxon>Acari</taxon>
        <taxon>Parasitiformes</taxon>
        <taxon>Ixodida</taxon>
        <taxon>Ixodoidea</taxon>
        <taxon>Ixodidae</taxon>
        <taxon>Ixodinae</taxon>
        <taxon>Ixodes</taxon>
    </lineage>
</organism>
<name>B7QEW6_IXOSC</name>
<dbReference type="EMBL" id="ABJB010788632">
    <property type="status" value="NOT_ANNOTATED_CDS"/>
    <property type="molecule type" value="Genomic_DNA"/>
</dbReference>
<dbReference type="HOGENOM" id="CLU_2707552_0_0_1"/>
<accession>B7QEW6</accession>
<reference evidence="1 3" key="1">
    <citation type="submission" date="2008-03" db="EMBL/GenBank/DDBJ databases">
        <title>Annotation of Ixodes scapularis.</title>
        <authorList>
            <consortium name="Ixodes scapularis Genome Project Consortium"/>
            <person name="Caler E."/>
            <person name="Hannick L.I."/>
            <person name="Bidwell S."/>
            <person name="Joardar V."/>
            <person name="Thiagarajan M."/>
            <person name="Amedeo P."/>
            <person name="Galinsky K.J."/>
            <person name="Schobel S."/>
            <person name="Inman J."/>
            <person name="Hostetler J."/>
            <person name="Miller J."/>
            <person name="Hammond M."/>
            <person name="Megy K."/>
            <person name="Lawson D."/>
            <person name="Kodira C."/>
            <person name="Sutton G."/>
            <person name="Meyer J."/>
            <person name="Hill C.A."/>
            <person name="Birren B."/>
            <person name="Nene V."/>
            <person name="Collins F."/>
            <person name="Alarcon-Chaidez F."/>
            <person name="Wikel S."/>
            <person name="Strausberg R."/>
        </authorList>
    </citation>
    <scope>NUCLEOTIDE SEQUENCE [LARGE SCALE GENOMIC DNA]</scope>
    <source>
        <strain evidence="3">Wikel</strain>
        <strain evidence="1">Wikel colony</strain>
    </source>
</reference>
<proteinExistence type="predicted"/>
<dbReference type="OrthoDB" id="6336411at2759"/>
<gene>
    <name evidence="1" type="ORF">IscW_ISCW012379</name>
</gene>
<dbReference type="Proteomes" id="UP000001555">
    <property type="component" value="Unassembled WGS sequence"/>
</dbReference>
<sequence length="73" mass="7783">MVGTLLLHLRMAQHVRPSGARPVKMSAWTALPGSSALRKIIVPACFLHAVGMMDNGVCEVIFLSDVALVKKAA</sequence>
<dbReference type="EnsemblMetazoa" id="ISCW012379-RA">
    <property type="protein sequence ID" value="ISCW012379-PA"/>
    <property type="gene ID" value="ISCW012379"/>
</dbReference>
<dbReference type="AlphaFoldDB" id="B7QEW6"/>
<protein>
    <submittedName>
        <fullName evidence="1 2">Uncharacterized protein</fullName>
    </submittedName>
</protein>
<dbReference type="InParanoid" id="B7QEW6"/>
<dbReference type="PaxDb" id="6945-B7QEW6"/>
<evidence type="ECO:0000313" key="2">
    <source>
        <dbReference type="EnsemblMetazoa" id="ISCW012379-PA"/>
    </source>
</evidence>
<reference evidence="2" key="2">
    <citation type="submission" date="2020-05" db="UniProtKB">
        <authorList>
            <consortium name="EnsemblMetazoa"/>
        </authorList>
    </citation>
    <scope>IDENTIFICATION</scope>
    <source>
        <strain evidence="2">wikel</strain>
    </source>
</reference>
<keyword evidence="3" id="KW-1185">Reference proteome</keyword>
<evidence type="ECO:0000313" key="1">
    <source>
        <dbReference type="EMBL" id="EEC17388.1"/>
    </source>
</evidence>
<evidence type="ECO:0000313" key="3">
    <source>
        <dbReference type="Proteomes" id="UP000001555"/>
    </source>
</evidence>
<dbReference type="EMBL" id="DS922390">
    <property type="protein sequence ID" value="EEC17388.1"/>
    <property type="molecule type" value="Genomic_DNA"/>
</dbReference>